<keyword evidence="3" id="KW-0175">Coiled coil</keyword>
<evidence type="ECO:0000313" key="4">
    <source>
        <dbReference type="EMBL" id="PCK31261.1"/>
    </source>
</evidence>
<feature type="binding site" evidence="2">
    <location>
        <position position="189"/>
    </location>
    <ligand>
        <name>FAD</name>
        <dbReference type="ChEBI" id="CHEBI:57692"/>
    </ligand>
</feature>
<dbReference type="EMBL" id="NKHF01000060">
    <property type="protein sequence ID" value="PCK31261.1"/>
    <property type="molecule type" value="Genomic_DNA"/>
</dbReference>
<dbReference type="PIRSF" id="PIRSF011396">
    <property type="entry name" value="Trp_halogenase"/>
    <property type="match status" value="1"/>
</dbReference>
<reference evidence="5" key="1">
    <citation type="journal article" date="2019" name="Genome Announc.">
        <title>Draft Genome Sequence of Pseudoalteromonas piscicida Strain 36Y ROTHPW, an Hypersaline Seawater Isolate from the South Coast of Sonora, Mexico.</title>
        <authorList>
            <person name="Sanchez-Diaz R."/>
            <person name="Molina-Garza Z.J."/>
            <person name="Cruz-Suarez L.E."/>
            <person name="Selvin J."/>
            <person name="Kiran G.S."/>
            <person name="Ibarra-Gamez J.C."/>
            <person name="Gomez-Gil B."/>
            <person name="Galaviz-Silva L."/>
        </authorList>
    </citation>
    <scope>NUCLEOTIDE SEQUENCE [LARGE SCALE GENOMIC DNA]</scope>
    <source>
        <strain evidence="5">36Y_RITHPW</strain>
    </source>
</reference>
<keyword evidence="2" id="KW-0285">Flavoprotein</keyword>
<dbReference type="SUPFAM" id="SSF51905">
    <property type="entry name" value="FAD/NAD(P)-binding domain"/>
    <property type="match status" value="1"/>
</dbReference>
<dbReference type="InterPro" id="IPR033856">
    <property type="entry name" value="Trp_halogen"/>
</dbReference>
<evidence type="ECO:0000256" key="3">
    <source>
        <dbReference type="SAM" id="Coils"/>
    </source>
</evidence>
<dbReference type="InterPro" id="IPR006905">
    <property type="entry name" value="Flavin_halogenase"/>
</dbReference>
<feature type="binding site" evidence="2">
    <location>
        <begin position="10"/>
        <end position="13"/>
    </location>
    <ligand>
        <name>FAD</name>
        <dbReference type="ChEBI" id="CHEBI:57692"/>
    </ligand>
</feature>
<dbReference type="PANTHER" id="PTHR43747:SF4">
    <property type="entry name" value="FLAVIN-DEPENDENT TRYPTOPHAN HALOGENASE"/>
    <property type="match status" value="1"/>
</dbReference>
<sequence>MINSYVVVGGGTAGWLTACILAKKLSEYSDKTVTLIESPDIPPIGVGEGTVPSIRETLKMIGISETDLFSKCDATFKQSIKFESWLKPGADNSQHYYHHLFDFPFPFGESLSPLWQNLKQSGVDTPSFASLASIQEYQAELGRAPKRITDPEYTGISDYAYHFDALKFARLLKEHGTSNLGIRHVTDNVVTVNKKSDGSILNLNMQSGITLEFDFFVDCTGFKSVLLGDALEVPFIPKSDVILTDKALTIQVPNLSEDIPPYTISKAHRCGWIWDIALTSRRGVGFVYSSKHLSDDDAINEFGNYLGMKLNADDVRVVDMRIGFREKFWYKNCVAIGLSQGFIEPLEATAILLSDFSANLFCNKLPQAHDDLEVLSERFNERVSSAWNSVVDFVKLHYCISDRDDSQFWLDNRNDSTIPDSLLEKLALWKLHGPTKDDFTNNFEVFRLENYLYVLLGMEYSAKYNPVSENQLKRLQEQAERVKSTAEQVAQQTQKQLKVIEAIKQYGLSKC</sequence>
<dbReference type="RefSeq" id="WP_099642540.1">
    <property type="nucleotide sequence ID" value="NZ_NKHF01000060.1"/>
</dbReference>
<keyword evidence="2" id="KW-0547">Nucleotide-binding</keyword>
<dbReference type="InterPro" id="IPR036188">
    <property type="entry name" value="FAD/NAD-bd_sf"/>
</dbReference>
<feature type="binding site" evidence="2">
    <location>
        <position position="77"/>
    </location>
    <ligand>
        <name>7-chloro-L-tryptophan</name>
        <dbReference type="ChEBI" id="CHEBI:58713"/>
    </ligand>
</feature>
<dbReference type="Pfam" id="PF04820">
    <property type="entry name" value="Trp_halogenase"/>
    <property type="match status" value="1"/>
</dbReference>
<dbReference type="GO" id="GO:0004497">
    <property type="term" value="F:monooxygenase activity"/>
    <property type="evidence" value="ECO:0007669"/>
    <property type="project" value="InterPro"/>
</dbReference>
<evidence type="ECO:0000256" key="1">
    <source>
        <dbReference type="PIRSR" id="PIRSR011396-1"/>
    </source>
</evidence>
<accession>A0A2A5JPS0</accession>
<dbReference type="Proteomes" id="UP000228621">
    <property type="component" value="Unassembled WGS sequence"/>
</dbReference>
<feature type="active site" evidence="1">
    <location>
        <position position="77"/>
    </location>
</feature>
<gene>
    <name evidence="4" type="ORF">CEX98_13240</name>
</gene>
<dbReference type="OrthoDB" id="7178350at2"/>
<evidence type="ECO:0000256" key="2">
    <source>
        <dbReference type="PIRSR" id="PIRSR011396-2"/>
    </source>
</evidence>
<feature type="coiled-coil region" evidence="3">
    <location>
        <begin position="465"/>
        <end position="496"/>
    </location>
</feature>
<comment type="caution">
    <text evidence="4">The sequence shown here is derived from an EMBL/GenBank/DDBJ whole genome shotgun (WGS) entry which is preliminary data.</text>
</comment>
<dbReference type="PANTHER" id="PTHR43747">
    <property type="entry name" value="FAD-BINDING PROTEIN"/>
    <property type="match status" value="1"/>
</dbReference>
<feature type="binding site" evidence="2">
    <location>
        <position position="351"/>
    </location>
    <ligand>
        <name>FAD</name>
        <dbReference type="ChEBI" id="CHEBI:57692"/>
    </ligand>
</feature>
<proteinExistence type="predicted"/>
<feature type="binding site" evidence="2">
    <location>
        <position position="338"/>
    </location>
    <ligand>
        <name>FAD</name>
        <dbReference type="ChEBI" id="CHEBI:57692"/>
    </ligand>
</feature>
<dbReference type="AlphaFoldDB" id="A0A2A5JPS0"/>
<feature type="binding site" evidence="2">
    <location>
        <position position="347"/>
    </location>
    <ligand>
        <name>L-tryptophan</name>
        <dbReference type="ChEBI" id="CHEBI:57912"/>
    </ligand>
</feature>
<keyword evidence="5" id="KW-1185">Reference proteome</keyword>
<dbReference type="GO" id="GO:0000166">
    <property type="term" value="F:nucleotide binding"/>
    <property type="evidence" value="ECO:0007669"/>
    <property type="project" value="UniProtKB-KW"/>
</dbReference>
<protein>
    <submittedName>
        <fullName evidence="4">Tryptophan halogenase</fullName>
    </submittedName>
</protein>
<evidence type="ECO:0000313" key="5">
    <source>
        <dbReference type="Proteomes" id="UP000228621"/>
    </source>
</evidence>
<organism evidence="4 5">
    <name type="scientific">Pseudoalteromonas piscicida</name>
    <dbReference type="NCBI Taxonomy" id="43662"/>
    <lineage>
        <taxon>Bacteria</taxon>
        <taxon>Pseudomonadati</taxon>
        <taxon>Pseudomonadota</taxon>
        <taxon>Gammaproteobacteria</taxon>
        <taxon>Alteromonadales</taxon>
        <taxon>Pseudoalteromonadaceae</taxon>
        <taxon>Pseudoalteromonas</taxon>
    </lineage>
</organism>
<name>A0A2A5JPS0_PSEO7</name>
<keyword evidence="2" id="KW-0274">FAD</keyword>
<dbReference type="InterPro" id="IPR050816">
    <property type="entry name" value="Flavin-dep_Halogenase_NPB"/>
</dbReference>
<dbReference type="Gene3D" id="3.50.50.60">
    <property type="entry name" value="FAD/NAD(P)-binding domain"/>
    <property type="match status" value="1"/>
</dbReference>